<dbReference type="GO" id="GO:0016788">
    <property type="term" value="F:hydrolase activity, acting on ester bonds"/>
    <property type="evidence" value="ECO:0007669"/>
    <property type="project" value="UniProtKB-ARBA"/>
</dbReference>
<dbReference type="RefSeq" id="WP_145026650.1">
    <property type="nucleotide sequence ID" value="NZ_CP036271.1"/>
</dbReference>
<dbReference type="KEGG" id="ccos:Pan44_03630"/>
<feature type="region of interest" description="Disordered" evidence="1">
    <location>
        <begin position="23"/>
        <end position="45"/>
    </location>
</feature>
<feature type="transmembrane region" description="Helical" evidence="2">
    <location>
        <begin position="106"/>
        <end position="124"/>
    </location>
</feature>
<dbReference type="CDD" id="cd00229">
    <property type="entry name" value="SGNH_hydrolase"/>
    <property type="match status" value="1"/>
</dbReference>
<name>A0A517S8B6_9PLAN</name>
<feature type="transmembrane region" description="Helical" evidence="2">
    <location>
        <begin position="490"/>
        <end position="511"/>
    </location>
</feature>
<dbReference type="EMBL" id="CP036271">
    <property type="protein sequence ID" value="QDT52353.1"/>
    <property type="molecule type" value="Genomic_DNA"/>
</dbReference>
<protein>
    <recommendedName>
        <fullName evidence="5">Peptidoglycan O-acetyltransferase</fullName>
    </recommendedName>
</protein>
<dbReference type="Proteomes" id="UP000315700">
    <property type="component" value="Chromosome"/>
</dbReference>
<evidence type="ECO:0000256" key="2">
    <source>
        <dbReference type="SAM" id="Phobius"/>
    </source>
</evidence>
<keyword evidence="2" id="KW-1133">Transmembrane helix</keyword>
<feature type="transmembrane region" description="Helical" evidence="2">
    <location>
        <begin position="446"/>
        <end position="467"/>
    </location>
</feature>
<feature type="transmembrane region" description="Helical" evidence="2">
    <location>
        <begin position="183"/>
        <end position="201"/>
    </location>
</feature>
<feature type="transmembrane region" description="Helical" evidence="2">
    <location>
        <begin position="80"/>
        <end position="99"/>
    </location>
</feature>
<organism evidence="3 4">
    <name type="scientific">Caulifigura coniformis</name>
    <dbReference type="NCBI Taxonomy" id="2527983"/>
    <lineage>
        <taxon>Bacteria</taxon>
        <taxon>Pseudomonadati</taxon>
        <taxon>Planctomycetota</taxon>
        <taxon>Planctomycetia</taxon>
        <taxon>Planctomycetales</taxon>
        <taxon>Planctomycetaceae</taxon>
        <taxon>Caulifigura</taxon>
    </lineage>
</organism>
<feature type="transmembrane region" description="Helical" evidence="2">
    <location>
        <begin position="531"/>
        <end position="549"/>
    </location>
</feature>
<dbReference type="AlphaFoldDB" id="A0A517S8B6"/>
<evidence type="ECO:0000313" key="3">
    <source>
        <dbReference type="EMBL" id="QDT52353.1"/>
    </source>
</evidence>
<dbReference type="InParanoid" id="A0A517S8B6"/>
<evidence type="ECO:0000256" key="1">
    <source>
        <dbReference type="SAM" id="MobiDB-lite"/>
    </source>
</evidence>
<sequence length="902" mass="101119">MPDASPDIPAAAIPAVPAEIDGHALSTAPPASPPGAARRPPRRRPDFSAAPIAGRDLALILLQLALATILVWQFELEEQRHLLFAMLVVLGGFVVNVQLPPRFRHAWFLAVSLMGLVAVLGVMQPAGVPALASLEGWSDVGLALSVAGSLIAAALLPIGFGPRVVLILALAALFTWLRSNSTAAYWPVVGSMFMFRMISWLHVERKERSSRTWAETAGYFLMLPNVFFPLFPVVDAKVFRETWYNDEPRAIYQTGVHWITAGLLHLFLYRVIKYEVLPSPLAVRTPGEVLLYLAANYALYLRVSGHFHIICGMLHLFGWNLPRTHDHYFLAASFSEIWRRINIYWKDFLTKIFFYPAYFRIRSHLSIEGQRRDEIAIAVAVVWVFAWTWIAHSWQTFWLIGLFPFHAADGVMWLAVGVLVAGNAVLDYRRACLPRKQVDPATWGTAAVRSLQIMSTFLLVSLFWASWTNRETFRYLLYVVKTHPIETGEAVRIVGATLLVFVVLTAARVFLRVRARAAAVRPVSPSFERQAGLHIAALVPIVLFSVPAGPVDLLGKNGEWIRRLQSERLAPGEAMAVVDGYYEQLNASNPQSRPYHQAGDLAPYQLAIDFGDMIRRRNDVLELELIPGWRGSWNNKPITINRWGMRDRERSLAADPATIRIATVGSSLLMGFGVGDDETFTRILEARLNADLSPSDRRIEVLNFGVGHYSPVHRRAQIEHKVLAFRPDLILYFAHEDEVYTSAGRISELANHHVALEDDDLQAFVDSLKIAPDASEAIYQIEIAGHHAEILELTYRRIRKSVDAAGVPLVYVYMPVPSSQGLPFDPRIALQFAGKENFPVIDLSNWWGDRKSAEIVLGPKDHHPTPLGHQLVAERLFAERRSFLSRLKPRRGAATNLEPDRP</sequence>
<proteinExistence type="predicted"/>
<keyword evidence="2" id="KW-0812">Transmembrane</keyword>
<feature type="transmembrane region" description="Helical" evidence="2">
    <location>
        <begin position="398"/>
        <end position="426"/>
    </location>
</feature>
<dbReference type="Gene3D" id="3.40.50.1110">
    <property type="entry name" value="SGNH hydrolase"/>
    <property type="match status" value="1"/>
</dbReference>
<feature type="transmembrane region" description="Helical" evidence="2">
    <location>
        <begin position="213"/>
        <end position="231"/>
    </location>
</feature>
<reference evidence="3 4" key="1">
    <citation type="submission" date="2019-02" db="EMBL/GenBank/DDBJ databases">
        <title>Deep-cultivation of Planctomycetes and their phenomic and genomic characterization uncovers novel biology.</title>
        <authorList>
            <person name="Wiegand S."/>
            <person name="Jogler M."/>
            <person name="Boedeker C."/>
            <person name="Pinto D."/>
            <person name="Vollmers J."/>
            <person name="Rivas-Marin E."/>
            <person name="Kohn T."/>
            <person name="Peeters S.H."/>
            <person name="Heuer A."/>
            <person name="Rast P."/>
            <person name="Oberbeckmann S."/>
            <person name="Bunk B."/>
            <person name="Jeske O."/>
            <person name="Meyerdierks A."/>
            <person name="Storesund J.E."/>
            <person name="Kallscheuer N."/>
            <person name="Luecker S."/>
            <person name="Lage O.M."/>
            <person name="Pohl T."/>
            <person name="Merkel B.J."/>
            <person name="Hornburger P."/>
            <person name="Mueller R.-W."/>
            <person name="Bruemmer F."/>
            <person name="Labrenz M."/>
            <person name="Spormann A.M."/>
            <person name="Op den Camp H."/>
            <person name="Overmann J."/>
            <person name="Amann R."/>
            <person name="Jetten M.S.M."/>
            <person name="Mascher T."/>
            <person name="Medema M.H."/>
            <person name="Devos D.P."/>
            <person name="Kaster A.-K."/>
            <person name="Ovreas L."/>
            <person name="Rohde M."/>
            <person name="Galperin M.Y."/>
            <person name="Jogler C."/>
        </authorList>
    </citation>
    <scope>NUCLEOTIDE SEQUENCE [LARGE SCALE GENOMIC DNA]</scope>
    <source>
        <strain evidence="3 4">Pan44</strain>
    </source>
</reference>
<keyword evidence="4" id="KW-1185">Reference proteome</keyword>
<dbReference type="InterPro" id="IPR036514">
    <property type="entry name" value="SGNH_hydro_sf"/>
</dbReference>
<feature type="transmembrane region" description="Helical" evidence="2">
    <location>
        <begin position="52"/>
        <end position="74"/>
    </location>
</feature>
<feature type="transmembrane region" description="Helical" evidence="2">
    <location>
        <begin position="290"/>
        <end position="317"/>
    </location>
</feature>
<feature type="transmembrane region" description="Helical" evidence="2">
    <location>
        <begin position="251"/>
        <end position="269"/>
    </location>
</feature>
<gene>
    <name evidence="3" type="ORF">Pan44_03630</name>
</gene>
<accession>A0A517S8B6</accession>
<dbReference type="OrthoDB" id="916975at2"/>
<evidence type="ECO:0000313" key="4">
    <source>
        <dbReference type="Proteomes" id="UP000315700"/>
    </source>
</evidence>
<feature type="transmembrane region" description="Helical" evidence="2">
    <location>
        <begin position="375"/>
        <end position="392"/>
    </location>
</feature>
<evidence type="ECO:0008006" key="5">
    <source>
        <dbReference type="Google" id="ProtNLM"/>
    </source>
</evidence>
<dbReference type="SUPFAM" id="SSF52266">
    <property type="entry name" value="SGNH hydrolase"/>
    <property type="match status" value="1"/>
</dbReference>
<keyword evidence="2" id="KW-0472">Membrane</keyword>